<accession>A0A3N4PYK1</accession>
<evidence type="ECO:0000313" key="1">
    <source>
        <dbReference type="EMBL" id="RPE13903.1"/>
    </source>
</evidence>
<keyword evidence="2" id="KW-1185">Reference proteome</keyword>
<evidence type="ECO:0000313" key="2">
    <source>
        <dbReference type="Proteomes" id="UP000278351"/>
    </source>
</evidence>
<protein>
    <recommendedName>
        <fullName evidence="3">DUF748 domain-containing protein</fullName>
    </recommendedName>
</protein>
<proteinExistence type="predicted"/>
<dbReference type="AlphaFoldDB" id="A0A3N4PYK1"/>
<dbReference type="Proteomes" id="UP000278351">
    <property type="component" value="Unassembled WGS sequence"/>
</dbReference>
<sequence length="542" mass="61674">MLVLGAAWYLNVHWKGLLDKELRKYVAESSDSLYTLAYGKINLNLLTGNLAIHNVALIPDSGVYARMVQEQRAPQVLYHASASRLQITRMKLWRYFLGKQVDAGAFILSDPEITITEDRRSVDTGRQRSFYEAINKNIASFDVDRISLQQTRLRYTRIAEDSSKQMTRLDNLDVEVRGLEIDSLSQHDPTRFLYARNFDINLDKWDYRLPDSLYWLHVSKISYHAIERSLDIGEIRLDPRYDRAAFDKRIKFQQDRYDLAVRNIRLEGLPRMGLLQKKILADKMSINGGHFHAYRNRGVPMAPGDKYGQFPNQVLAKFEIPLRIDTLQVAGLAISYAERNPQNGEIGQVDFPRAGGTFLNITNIDSLVQRNGHCIADLHAILMQSGKLKARFDFKLGAKDGAFAVSGQLSDMDGREFNKATKALGMVEIRSARIKQLDFNLQGNERSAAGIVKMQYSNLRIAMLREEKDGNGSERKGLASLLANLMAIHNENPSPGQPMRVAKPRYTRHPQKSFFNLLWKTIFTGVKQTAGTDMLENFGNQQ</sequence>
<name>A0A3N4PYK1_9BACT</name>
<evidence type="ECO:0008006" key="3">
    <source>
        <dbReference type="Google" id="ProtNLM"/>
    </source>
</evidence>
<comment type="caution">
    <text evidence="1">The sequence shown here is derived from an EMBL/GenBank/DDBJ whole genome shotgun (WGS) entry which is preliminary data.</text>
</comment>
<organism evidence="1 2">
    <name type="scientific">Chitinophaga lutea</name>
    <dbReference type="NCBI Taxonomy" id="2488634"/>
    <lineage>
        <taxon>Bacteria</taxon>
        <taxon>Pseudomonadati</taxon>
        <taxon>Bacteroidota</taxon>
        <taxon>Chitinophagia</taxon>
        <taxon>Chitinophagales</taxon>
        <taxon>Chitinophagaceae</taxon>
        <taxon>Chitinophaga</taxon>
    </lineage>
</organism>
<gene>
    <name evidence="1" type="ORF">EGT74_10445</name>
</gene>
<dbReference type="EMBL" id="RPDH01000001">
    <property type="protein sequence ID" value="RPE13903.1"/>
    <property type="molecule type" value="Genomic_DNA"/>
</dbReference>
<reference evidence="1 2" key="1">
    <citation type="submission" date="2018-11" db="EMBL/GenBank/DDBJ databases">
        <title>Chitinophaga lutea sp.nov., isolate from arsenic contaminated soil.</title>
        <authorList>
            <person name="Zong Y."/>
        </authorList>
    </citation>
    <scope>NUCLEOTIDE SEQUENCE [LARGE SCALE GENOMIC DNA]</scope>
    <source>
        <strain evidence="1 2">ZY74</strain>
    </source>
</reference>